<feature type="region of interest" description="Disordered" evidence="1">
    <location>
        <begin position="1"/>
        <end position="34"/>
    </location>
</feature>
<reference evidence="2" key="1">
    <citation type="journal article" date="2009" name="PLoS Genet.">
        <title>Sequencing, mapping, and analysis of 27,455 maize full-length cDNAs.</title>
        <authorList>
            <person name="Soderlund C."/>
            <person name="Descour A."/>
            <person name="Kudrna D."/>
            <person name="Bomhoff M."/>
            <person name="Boyd L."/>
            <person name="Currie J."/>
            <person name="Angelova A."/>
            <person name="Collura K."/>
            <person name="Wissotski M."/>
            <person name="Ashley E."/>
            <person name="Morrow D."/>
            <person name="Fernandes J."/>
            <person name="Walbot V."/>
            <person name="Yu Y."/>
        </authorList>
    </citation>
    <scope>NUCLEOTIDE SEQUENCE</scope>
    <source>
        <strain evidence="2">B73</strain>
    </source>
</reference>
<evidence type="ECO:0000313" key="2">
    <source>
        <dbReference type="EMBL" id="ACL53254.1"/>
    </source>
</evidence>
<proteinExistence type="evidence at transcript level"/>
<accession>B7ZZA5</accession>
<dbReference type="EMBL" id="BT054647">
    <property type="protein sequence ID" value="ACL53254.1"/>
    <property type="molecule type" value="mRNA"/>
</dbReference>
<sequence length="129" mass="14027">MSLSHTIGLEEQQPSTPPARKLQPPKAQPSGTVQYSTVAAHLSSNPRTSPADPPGTCRRWRPLYQNADDFVSCSKQPVGQAFSATRDLATLGSTAPRTRSGHQMSKQACSFLHDISVNSNANRSTVRFY</sequence>
<name>B7ZZA5_MAIZE</name>
<protein>
    <submittedName>
        <fullName evidence="2">Uncharacterized protein</fullName>
    </submittedName>
</protein>
<feature type="region of interest" description="Disordered" evidence="1">
    <location>
        <begin position="41"/>
        <end position="60"/>
    </location>
</feature>
<reference evidence="2" key="2">
    <citation type="submission" date="2012-06" db="EMBL/GenBank/DDBJ databases">
        <authorList>
            <person name="Yu Y."/>
            <person name="Currie J."/>
            <person name="Lomeli R."/>
            <person name="Angelova A."/>
            <person name="Collura K."/>
            <person name="Wissotski M."/>
            <person name="Campos D."/>
            <person name="Kudrna D."/>
            <person name="Golser W."/>
            <person name="Ashely E."/>
            <person name="Descour A."/>
            <person name="Fernandes J."/>
            <person name="Soderlund C."/>
            <person name="Walbot V."/>
        </authorList>
    </citation>
    <scope>NUCLEOTIDE SEQUENCE</scope>
    <source>
        <strain evidence="2">B73</strain>
    </source>
</reference>
<organism evidence="2">
    <name type="scientific">Zea mays</name>
    <name type="common">Maize</name>
    <dbReference type="NCBI Taxonomy" id="4577"/>
    <lineage>
        <taxon>Eukaryota</taxon>
        <taxon>Viridiplantae</taxon>
        <taxon>Streptophyta</taxon>
        <taxon>Embryophyta</taxon>
        <taxon>Tracheophyta</taxon>
        <taxon>Spermatophyta</taxon>
        <taxon>Magnoliopsida</taxon>
        <taxon>Liliopsida</taxon>
        <taxon>Poales</taxon>
        <taxon>Poaceae</taxon>
        <taxon>PACMAD clade</taxon>
        <taxon>Panicoideae</taxon>
        <taxon>Andropogonodae</taxon>
        <taxon>Andropogoneae</taxon>
        <taxon>Tripsacinae</taxon>
        <taxon>Zea</taxon>
    </lineage>
</organism>
<dbReference type="AlphaFoldDB" id="B7ZZA5"/>
<evidence type="ECO:0000256" key="1">
    <source>
        <dbReference type="SAM" id="MobiDB-lite"/>
    </source>
</evidence>